<feature type="domain" description="Chromo" evidence="3">
    <location>
        <begin position="1"/>
        <end position="47"/>
    </location>
</feature>
<dbReference type="Gene3D" id="3.40.50.300">
    <property type="entry name" value="P-loop containing nucleotide triphosphate hydrolases"/>
    <property type="match status" value="1"/>
</dbReference>
<dbReference type="PROSITE" id="PS50013">
    <property type="entry name" value="CHROMO_2"/>
    <property type="match status" value="1"/>
</dbReference>
<evidence type="ECO:0000256" key="2">
    <source>
        <dbReference type="ARBA" id="ARBA00022737"/>
    </source>
</evidence>
<evidence type="ECO:0000313" key="4">
    <source>
        <dbReference type="EMBL" id="CAK0870000.1"/>
    </source>
</evidence>
<organism evidence="4 5">
    <name type="scientific">Prorocentrum cordatum</name>
    <dbReference type="NCBI Taxonomy" id="2364126"/>
    <lineage>
        <taxon>Eukaryota</taxon>
        <taxon>Sar</taxon>
        <taxon>Alveolata</taxon>
        <taxon>Dinophyceae</taxon>
        <taxon>Prorocentrales</taxon>
        <taxon>Prorocentraceae</taxon>
        <taxon>Prorocentrum</taxon>
    </lineage>
</organism>
<dbReference type="InterPro" id="IPR047038">
    <property type="entry name" value="eEF3_chromodomain-like_sf"/>
</dbReference>
<evidence type="ECO:0000259" key="3">
    <source>
        <dbReference type="PROSITE" id="PS50013"/>
    </source>
</evidence>
<keyword evidence="1" id="KW-0963">Cytoplasm</keyword>
<dbReference type="Proteomes" id="UP001189429">
    <property type="component" value="Unassembled WGS sequence"/>
</dbReference>
<evidence type="ECO:0000313" key="5">
    <source>
        <dbReference type="Proteomes" id="UP001189429"/>
    </source>
</evidence>
<gene>
    <name evidence="4" type="ORF">PCOR1329_LOCUS56207</name>
</gene>
<dbReference type="InterPro" id="IPR027417">
    <property type="entry name" value="P-loop_NTPase"/>
</dbReference>
<dbReference type="InterPro" id="IPR000953">
    <property type="entry name" value="Chromo/chromo_shadow_dom"/>
</dbReference>
<dbReference type="Pfam" id="PF00005">
    <property type="entry name" value="ABC_tran"/>
    <property type="match status" value="1"/>
</dbReference>
<comment type="caution">
    <text evidence="4">The sequence shown here is derived from an EMBL/GenBank/DDBJ whole genome shotgun (WGS) entry which is preliminary data.</text>
</comment>
<proteinExistence type="predicted"/>
<reference evidence="4" key="1">
    <citation type="submission" date="2023-10" db="EMBL/GenBank/DDBJ databases">
        <authorList>
            <person name="Chen Y."/>
            <person name="Shah S."/>
            <person name="Dougan E. K."/>
            <person name="Thang M."/>
            <person name="Chan C."/>
        </authorList>
    </citation>
    <scope>NUCLEOTIDE SEQUENCE [LARGE SCALE GENOMIC DNA]</scope>
</reference>
<accession>A0ABN9VBH8</accession>
<keyword evidence="5" id="KW-1185">Reference proteome</keyword>
<evidence type="ECO:0000256" key="1">
    <source>
        <dbReference type="ARBA" id="ARBA00022490"/>
    </source>
</evidence>
<dbReference type="PANTHER" id="PTHR19211:SF5">
    <property type="entry name" value="ELONGATION FACTOR 3A-RELATED"/>
    <property type="match status" value="1"/>
</dbReference>
<dbReference type="Gene3D" id="2.40.50.990">
    <property type="match status" value="1"/>
</dbReference>
<dbReference type="EMBL" id="CAUYUJ010016913">
    <property type="protein sequence ID" value="CAK0870000.1"/>
    <property type="molecule type" value="Genomic_DNA"/>
</dbReference>
<dbReference type="InterPro" id="IPR003439">
    <property type="entry name" value="ABC_transporter-like_ATP-bd"/>
</dbReference>
<protein>
    <recommendedName>
        <fullName evidence="3">Chromo domain-containing protein</fullName>
    </recommendedName>
</protein>
<dbReference type="PANTHER" id="PTHR19211">
    <property type="entry name" value="ATP-BINDING TRANSPORT PROTEIN-RELATED"/>
    <property type="match status" value="1"/>
</dbReference>
<dbReference type="InterPro" id="IPR050611">
    <property type="entry name" value="ABCF"/>
</dbReference>
<dbReference type="SUPFAM" id="SSF52540">
    <property type="entry name" value="P-loop containing nucleoside triphosphate hydrolases"/>
    <property type="match status" value="1"/>
</dbReference>
<name>A0ABN9VBH8_9DINO</name>
<sequence>MYEVQWAGLDDPKQNTWETVAKLKNLGVVSMARAYDERQAATAAGNDSRPLSQKEILKHLESFGLNEDQVLNQHIGSFSAGQKSKLTLGAAFWTKPHVVALDEPTNYIDMETLDALAKALQRFKGGMVVISHSSDPGGRVCTEQWLVEGNTIASVTKSEAKK</sequence>
<keyword evidence="2" id="KW-0677">Repeat</keyword>